<dbReference type="InterPro" id="IPR040418">
    <property type="entry name" value="CRWN"/>
</dbReference>
<comment type="subcellular location">
    <subcellularLocation>
        <location evidence="3">Nucleus lamina</location>
    </subcellularLocation>
</comment>
<feature type="compositionally biased region" description="Polar residues" evidence="6">
    <location>
        <begin position="1031"/>
        <end position="1041"/>
    </location>
</feature>
<feature type="compositionally biased region" description="Basic and acidic residues" evidence="6">
    <location>
        <begin position="938"/>
        <end position="950"/>
    </location>
</feature>
<evidence type="ECO:0000313" key="8">
    <source>
        <dbReference type="Proteomes" id="UP000250235"/>
    </source>
</evidence>
<evidence type="ECO:0000256" key="5">
    <source>
        <dbReference type="SAM" id="Coils"/>
    </source>
</evidence>
<dbReference type="GO" id="GO:0006997">
    <property type="term" value="P:nucleus organization"/>
    <property type="evidence" value="ECO:0007669"/>
    <property type="project" value="InterPro"/>
</dbReference>
<feature type="compositionally biased region" description="Polar residues" evidence="6">
    <location>
        <begin position="951"/>
        <end position="969"/>
    </location>
</feature>
<accession>A0A2Z7D2H3</accession>
<dbReference type="EMBL" id="KQ991048">
    <property type="protein sequence ID" value="KZV52519.1"/>
    <property type="molecule type" value="Genomic_DNA"/>
</dbReference>
<dbReference type="GO" id="GO:0005652">
    <property type="term" value="C:nuclear lamina"/>
    <property type="evidence" value="ECO:0007669"/>
    <property type="project" value="UniProtKB-SubCell"/>
</dbReference>
<feature type="compositionally biased region" description="Acidic residues" evidence="6">
    <location>
        <begin position="1135"/>
        <end position="1149"/>
    </location>
</feature>
<keyword evidence="8" id="KW-1185">Reference proteome</keyword>
<dbReference type="AlphaFoldDB" id="A0A2Z7D2H3"/>
<proteinExistence type="inferred from homology"/>
<feature type="compositionally biased region" description="Polar residues" evidence="6">
    <location>
        <begin position="9"/>
        <end position="25"/>
    </location>
</feature>
<gene>
    <name evidence="7" type="ORF">F511_19548</name>
</gene>
<feature type="region of interest" description="Disordered" evidence="6">
    <location>
        <begin position="1"/>
        <end position="56"/>
    </location>
</feature>
<reference evidence="7 8" key="1">
    <citation type="journal article" date="2015" name="Proc. Natl. Acad. Sci. U.S.A.">
        <title>The resurrection genome of Boea hygrometrica: A blueprint for survival of dehydration.</title>
        <authorList>
            <person name="Xiao L."/>
            <person name="Yang G."/>
            <person name="Zhang L."/>
            <person name="Yang X."/>
            <person name="Zhao S."/>
            <person name="Ji Z."/>
            <person name="Zhou Q."/>
            <person name="Hu M."/>
            <person name="Wang Y."/>
            <person name="Chen M."/>
            <person name="Xu Y."/>
            <person name="Jin H."/>
            <person name="Xiao X."/>
            <person name="Hu G."/>
            <person name="Bao F."/>
            <person name="Hu Y."/>
            <person name="Wan P."/>
            <person name="Li L."/>
            <person name="Deng X."/>
            <person name="Kuang T."/>
            <person name="Xiang C."/>
            <person name="Zhu J.K."/>
            <person name="Oliver M.J."/>
            <person name="He Y."/>
        </authorList>
    </citation>
    <scope>NUCLEOTIDE SEQUENCE [LARGE SCALE GENOMIC DNA]</scope>
    <source>
        <strain evidence="8">cv. XS01</strain>
    </source>
</reference>
<evidence type="ECO:0000256" key="3">
    <source>
        <dbReference type="ARBA" id="ARBA00024186"/>
    </source>
</evidence>
<dbReference type="OrthoDB" id="673795at2759"/>
<feature type="region of interest" description="Disordered" evidence="6">
    <location>
        <begin position="871"/>
        <end position="921"/>
    </location>
</feature>
<organism evidence="7 8">
    <name type="scientific">Dorcoceras hygrometricum</name>
    <dbReference type="NCBI Taxonomy" id="472368"/>
    <lineage>
        <taxon>Eukaryota</taxon>
        <taxon>Viridiplantae</taxon>
        <taxon>Streptophyta</taxon>
        <taxon>Embryophyta</taxon>
        <taxon>Tracheophyta</taxon>
        <taxon>Spermatophyta</taxon>
        <taxon>Magnoliopsida</taxon>
        <taxon>eudicotyledons</taxon>
        <taxon>Gunneridae</taxon>
        <taxon>Pentapetalae</taxon>
        <taxon>asterids</taxon>
        <taxon>lamiids</taxon>
        <taxon>Lamiales</taxon>
        <taxon>Gesneriaceae</taxon>
        <taxon>Didymocarpoideae</taxon>
        <taxon>Trichosporeae</taxon>
        <taxon>Loxocarpinae</taxon>
        <taxon>Dorcoceras</taxon>
    </lineage>
</organism>
<feature type="coiled-coil region" evidence="5">
    <location>
        <begin position="219"/>
        <end position="372"/>
    </location>
</feature>
<feature type="region of interest" description="Disordered" evidence="6">
    <location>
        <begin position="416"/>
        <end position="439"/>
    </location>
</feature>
<feature type="region of interest" description="Disordered" evidence="6">
    <location>
        <begin position="938"/>
        <end position="1041"/>
    </location>
</feature>
<evidence type="ECO:0000256" key="6">
    <source>
        <dbReference type="SAM" id="MobiDB-lite"/>
    </source>
</evidence>
<name>A0A2Z7D2H3_9LAMI</name>
<dbReference type="Proteomes" id="UP000250235">
    <property type="component" value="Unassembled WGS sequence"/>
</dbReference>
<sequence length="1167" mass="135955">MFTPKRQWPNLSITPKNEAQQNPIATNVGKGKAVAFIDGPPDPPPPPTGLLSEDRDRAGIENMDDWRRFREVGLLDEAALERRDREALVDRIQRLEKELFDYQYNMGLLLIEKKEWTSKHEELQESLLELQEVLRREKAAHLIAVTQVEEREANLRKALDVERQCVTELESSLRQIHGEHDRIKVASDTKLADANALVAGVEDRSLEVQEKLFAVDAKLAEAHRKSLELERKLQEVETRESILKRERMSFNAERNAHDASVLKHKEDIREWERKLQEGEERLCQTRRNINEKEEKVNVFNRTFKERERELLEKEKLIELANVTLKKKENEVNQKLADLSLVEEKADSVRRTLEMKEKELAALTEKLSTRERVEIQKLLDDHRSGLDIRRQEFEFEMEEKKKTLEKEMKGKLENLDQQENEIKHREEKLRKQEQTLEKKSERIKEKEKDFEIKLKDLKDREKSLKVEEKSLGLLRRDVAIEKENLQILKDELEKFKGETNQKELHIQDEIEKLRITEAERKEHARLQMELKEEIERYKHQKDLLFQETEVLKQDRKKFEEEWEVLDEKKAEVSRSLRQLNQEKEIIEKLKYSEEKQLKEDKLAIKEYTERELEALRQEKEAFAATMKHEQQLSLEKARDEHNQLLHDFETRRRDLEADLLNKQETMEKYLQDRERAFEEEVEKERSDIHYLKEGIQNEMENIKSEMLRLENDKKDIALNKRQLEEQQLEMHKDIDELGVLSQKLKLQRQQFIKERSQFLTFVETLKSCQNCGAIAKDYMSSHLYITEIDKESSPLHAKGVELLEKVDVYRANIQKTPGKIDPKSSGSGGRISWLLRKCTPRIFNSSPNANAQHPATQNLDRALSDALVDEGPSVRVDTDSRAQGTTQGDHGIEEVPEDFQQSELRTARRRSSRKTRDGIHRTRSVKDVVEDADIFLGRKSRDMKPSKEQNKDSTASLNEESRGNSSLAETTNRKRTRAQSSRMTENELDAEESEGRSQSAAVGSRRKKRQTSVPAVQNAGEQRYNLRHKTGGKSTTTSVNSERQTVKEAVNVPGLRDNEVTSAPSVKVASENGNSVQFARATYHINQTHTRVVRFETSAPGIDEHANAVKSTDDINSSEEVNCTPEYTGTLHQNEEDGNEDYDTEDDDGDEHPGEASMPRKLWTFFTS</sequence>
<feature type="region of interest" description="Disordered" evidence="6">
    <location>
        <begin position="1109"/>
        <end position="1167"/>
    </location>
</feature>
<evidence type="ECO:0000256" key="2">
    <source>
        <dbReference type="ARBA" id="ARBA00023242"/>
    </source>
</evidence>
<comment type="similarity">
    <text evidence="4">Belongs to the CRWN family.</text>
</comment>
<evidence type="ECO:0000256" key="4">
    <source>
        <dbReference type="ARBA" id="ARBA00024208"/>
    </source>
</evidence>
<keyword evidence="2" id="KW-0539">Nucleus</keyword>
<feature type="compositionally biased region" description="Polar residues" evidence="6">
    <location>
        <begin position="1113"/>
        <end position="1131"/>
    </location>
</feature>
<keyword evidence="1 5" id="KW-0175">Coiled coil</keyword>
<feature type="coiled-coil region" evidence="5">
    <location>
        <begin position="78"/>
        <end position="140"/>
    </location>
</feature>
<protein>
    <submittedName>
        <fullName evidence="7">Nuclear matrix constituent protein 1-like protein</fullName>
    </submittedName>
</protein>
<evidence type="ECO:0000256" key="1">
    <source>
        <dbReference type="ARBA" id="ARBA00023054"/>
    </source>
</evidence>
<evidence type="ECO:0000313" key="7">
    <source>
        <dbReference type="EMBL" id="KZV52519.1"/>
    </source>
</evidence>
<dbReference type="PANTHER" id="PTHR31908:SF9">
    <property type="entry name" value="PROTEIN CROWDED NUCLEI 3"/>
    <property type="match status" value="1"/>
</dbReference>
<dbReference type="PANTHER" id="PTHR31908">
    <property type="entry name" value="PROTEIN CROWDED NUCLEI 4"/>
    <property type="match status" value="1"/>
</dbReference>